<dbReference type="InterPro" id="IPR001763">
    <property type="entry name" value="Rhodanese-like_dom"/>
</dbReference>
<dbReference type="InterPro" id="IPR036873">
    <property type="entry name" value="Rhodanese-like_dom_sf"/>
</dbReference>
<proteinExistence type="predicted"/>
<feature type="domain" description="Rhodanese" evidence="3">
    <location>
        <begin position="21"/>
        <end position="139"/>
    </location>
</feature>
<dbReference type="PANTHER" id="PTHR11364:SF27">
    <property type="entry name" value="SULFURTRANSFERASE"/>
    <property type="match status" value="1"/>
</dbReference>
<feature type="domain" description="Rhodanese" evidence="3">
    <location>
        <begin position="170"/>
        <end position="282"/>
    </location>
</feature>
<dbReference type="PROSITE" id="PS50206">
    <property type="entry name" value="RHODANESE_3"/>
    <property type="match status" value="2"/>
</dbReference>
<dbReference type="InterPro" id="IPR045078">
    <property type="entry name" value="TST/MPST-like"/>
</dbReference>
<protein>
    <submittedName>
        <fullName evidence="4">Sulfurtransferase</fullName>
        <ecNumber evidence="4">2.8.1.-</ecNumber>
    </submittedName>
</protein>
<keyword evidence="1 4" id="KW-0808">Transferase</keyword>
<dbReference type="SUPFAM" id="SSF52821">
    <property type="entry name" value="Rhodanese/Cell cycle control phosphatase"/>
    <property type="match status" value="2"/>
</dbReference>
<dbReference type="PANTHER" id="PTHR11364">
    <property type="entry name" value="THIOSULFATE SULFERTANSFERASE"/>
    <property type="match status" value="1"/>
</dbReference>
<dbReference type="CDD" id="cd01449">
    <property type="entry name" value="TST_Repeat_2"/>
    <property type="match status" value="1"/>
</dbReference>
<dbReference type="Gene3D" id="3.40.250.10">
    <property type="entry name" value="Rhodanese-like domain"/>
    <property type="match status" value="2"/>
</dbReference>
<comment type="caution">
    <text evidence="4">The sequence shown here is derived from an EMBL/GenBank/DDBJ whole genome shotgun (WGS) entry which is preliminary data.</text>
</comment>
<dbReference type="GO" id="GO:0016740">
    <property type="term" value="F:transferase activity"/>
    <property type="evidence" value="ECO:0007669"/>
    <property type="project" value="UniProtKB-KW"/>
</dbReference>
<keyword evidence="2" id="KW-0677">Repeat</keyword>
<dbReference type="Pfam" id="PF00581">
    <property type="entry name" value="Rhodanese"/>
    <property type="match status" value="2"/>
</dbReference>
<reference evidence="5" key="1">
    <citation type="journal article" date="2019" name="Int. J. Syst. Evol. Microbiol.">
        <title>The Global Catalogue of Microorganisms (GCM) 10K type strain sequencing project: providing services to taxonomists for standard genome sequencing and annotation.</title>
        <authorList>
            <consortium name="The Broad Institute Genomics Platform"/>
            <consortium name="The Broad Institute Genome Sequencing Center for Infectious Disease"/>
            <person name="Wu L."/>
            <person name="Ma J."/>
        </authorList>
    </citation>
    <scope>NUCLEOTIDE SEQUENCE [LARGE SCALE GENOMIC DNA]</scope>
    <source>
        <strain evidence="5">CCUG 60525</strain>
    </source>
</reference>
<evidence type="ECO:0000256" key="2">
    <source>
        <dbReference type="ARBA" id="ARBA00022737"/>
    </source>
</evidence>
<accession>A0ABW3KGJ9</accession>
<evidence type="ECO:0000259" key="3">
    <source>
        <dbReference type="PROSITE" id="PS50206"/>
    </source>
</evidence>
<dbReference type="Proteomes" id="UP001597048">
    <property type="component" value="Unassembled WGS sequence"/>
</dbReference>
<sequence length="284" mass="30878">MTALTLPASLVDSQWLAAHLEHPDLVVLDASWYMPAAKRAGEQEWRTQRIPGARFFDFDRKIKDENSPLPHMLPTAAQFAQQVSALGLSNHHRIVVYDGSGIFAAPRAWWMFKAMGHDQVAVLDGGLPNWITKGLPLDSSKPEPVAPGQFVAQLQTTWIADADQVQVALSQSQSRILDARSHERFSGQAADPRPAVRPGHMPGAVCLPFSELLQQGHFLPKEQLAQKLAAQLSSEQELICSCGSGVTAAILALAADITGHQKIAVYDGSWTEWGGSSHLPVVTD</sequence>
<evidence type="ECO:0000313" key="5">
    <source>
        <dbReference type="Proteomes" id="UP001597048"/>
    </source>
</evidence>
<dbReference type="CDD" id="cd01448">
    <property type="entry name" value="TST_Repeat_1"/>
    <property type="match status" value="1"/>
</dbReference>
<dbReference type="RefSeq" id="WP_379557924.1">
    <property type="nucleotide sequence ID" value="NZ_JBHTJS010000028.1"/>
</dbReference>
<dbReference type="EC" id="2.8.1.-" evidence="4"/>
<keyword evidence="5" id="KW-1185">Reference proteome</keyword>
<name>A0ABW3KGJ9_9GAMM</name>
<dbReference type="EMBL" id="JBHTJS010000028">
    <property type="protein sequence ID" value="MFD1007937.1"/>
    <property type="molecule type" value="Genomic_DNA"/>
</dbReference>
<evidence type="ECO:0000256" key="1">
    <source>
        <dbReference type="ARBA" id="ARBA00022679"/>
    </source>
</evidence>
<evidence type="ECO:0000313" key="4">
    <source>
        <dbReference type="EMBL" id="MFD1007937.1"/>
    </source>
</evidence>
<gene>
    <name evidence="4" type="ORF">ACFQ1C_07200</name>
</gene>
<dbReference type="SMART" id="SM00450">
    <property type="entry name" value="RHOD"/>
    <property type="match status" value="2"/>
</dbReference>
<organism evidence="4 5">
    <name type="scientific">Oceanisphaera ostreae</name>
    <dbReference type="NCBI Taxonomy" id="914151"/>
    <lineage>
        <taxon>Bacteria</taxon>
        <taxon>Pseudomonadati</taxon>
        <taxon>Pseudomonadota</taxon>
        <taxon>Gammaproteobacteria</taxon>
        <taxon>Aeromonadales</taxon>
        <taxon>Aeromonadaceae</taxon>
        <taxon>Oceanisphaera</taxon>
    </lineage>
</organism>